<keyword evidence="1" id="KW-0808">Transferase</keyword>
<dbReference type="InterPro" id="IPR037359">
    <property type="entry name" value="NST/OST"/>
</dbReference>
<dbReference type="InterPro" id="IPR027417">
    <property type="entry name" value="P-loop_NTPase"/>
</dbReference>
<keyword evidence="3" id="KW-1133">Transmembrane helix</keyword>
<evidence type="ECO:0000256" key="1">
    <source>
        <dbReference type="ARBA" id="ARBA00022679"/>
    </source>
</evidence>
<organism evidence="5 6">
    <name type="scientific">Prorocentrum cordatum</name>
    <dbReference type="NCBI Taxonomy" id="2364126"/>
    <lineage>
        <taxon>Eukaryota</taxon>
        <taxon>Sar</taxon>
        <taxon>Alveolata</taxon>
        <taxon>Dinophyceae</taxon>
        <taxon>Prorocentrales</taxon>
        <taxon>Prorocentraceae</taxon>
        <taxon>Prorocentrum</taxon>
    </lineage>
</organism>
<dbReference type="PANTHER" id="PTHR10605:SF72">
    <property type="entry name" value="HEPARAN SULFATE 3-O SULFOTRANSFERASE-B, ISOFORM A"/>
    <property type="match status" value="1"/>
</dbReference>
<keyword evidence="3" id="KW-0812">Transmembrane</keyword>
<dbReference type="Proteomes" id="UP001189429">
    <property type="component" value="Unassembled WGS sequence"/>
</dbReference>
<proteinExistence type="predicted"/>
<dbReference type="Gene3D" id="3.40.50.300">
    <property type="entry name" value="P-loop containing nucleotide triphosphate hydrolases"/>
    <property type="match status" value="1"/>
</dbReference>
<evidence type="ECO:0000313" key="6">
    <source>
        <dbReference type="Proteomes" id="UP001189429"/>
    </source>
</evidence>
<accession>A0ABN9SZT5</accession>
<feature type="non-terminal residue" evidence="5">
    <location>
        <position position="1"/>
    </location>
</feature>
<keyword evidence="3" id="KW-0472">Membrane</keyword>
<keyword evidence="2" id="KW-0325">Glycoprotein</keyword>
<protein>
    <recommendedName>
        <fullName evidence="4">Sulfotransferase domain-containing protein</fullName>
    </recommendedName>
</protein>
<evidence type="ECO:0000256" key="3">
    <source>
        <dbReference type="SAM" id="Phobius"/>
    </source>
</evidence>
<keyword evidence="6" id="KW-1185">Reference proteome</keyword>
<dbReference type="PANTHER" id="PTHR10605">
    <property type="entry name" value="HEPARAN SULFATE SULFOTRANSFERASE"/>
    <property type="match status" value="1"/>
</dbReference>
<feature type="transmembrane region" description="Helical" evidence="3">
    <location>
        <begin position="31"/>
        <end position="51"/>
    </location>
</feature>
<dbReference type="EMBL" id="CAUYUJ010014204">
    <property type="protein sequence ID" value="CAK0838166.1"/>
    <property type="molecule type" value="Genomic_DNA"/>
</dbReference>
<dbReference type="InterPro" id="IPR000863">
    <property type="entry name" value="Sulfotransferase_dom"/>
</dbReference>
<dbReference type="SUPFAM" id="SSF52540">
    <property type="entry name" value="P-loop containing nucleoside triphosphate hydrolases"/>
    <property type="match status" value="1"/>
</dbReference>
<sequence length="309" mass="33164">AVFPRLEVLAPAFLLCRHDAAMVSLRSACQLFLLILVAVACILNALVSLGASAPPVPAADSGTSSDAPFSVAGPAAGDVLYRGCGAAARRPAGAPNLTIIGVQKGGTTFLGQLLGTQPRLRDVFCTSKTVAGAALLQRGLLRRAPAVAGRRPGDTVADLETQWSSRCFLKKLTFEKSPAAYLQPWIPLRLCASLPSQKIVLLLRNPTSRAYSGFYQAQKVMRKGAMTLDRKSVTFDEMLFHELVLLELAIATTCRGLFTGTGEFRSDWNLALQFHDCCAEVSEKQGHPQWPGCFIVMACGQCRRSPGRS</sequence>
<evidence type="ECO:0000313" key="5">
    <source>
        <dbReference type="EMBL" id="CAK0838166.1"/>
    </source>
</evidence>
<reference evidence="5" key="1">
    <citation type="submission" date="2023-10" db="EMBL/GenBank/DDBJ databases">
        <authorList>
            <person name="Chen Y."/>
            <person name="Shah S."/>
            <person name="Dougan E. K."/>
            <person name="Thang M."/>
            <person name="Chan C."/>
        </authorList>
    </citation>
    <scope>NUCLEOTIDE SEQUENCE [LARGE SCALE GENOMIC DNA]</scope>
</reference>
<evidence type="ECO:0000259" key="4">
    <source>
        <dbReference type="Pfam" id="PF00685"/>
    </source>
</evidence>
<name>A0ABN9SZT5_9DINO</name>
<gene>
    <name evidence="5" type="ORF">PCOR1329_LOCUS34187</name>
</gene>
<comment type="caution">
    <text evidence="5">The sequence shown here is derived from an EMBL/GenBank/DDBJ whole genome shotgun (WGS) entry which is preliminary data.</text>
</comment>
<evidence type="ECO:0000256" key="2">
    <source>
        <dbReference type="ARBA" id="ARBA00023180"/>
    </source>
</evidence>
<dbReference type="Pfam" id="PF00685">
    <property type="entry name" value="Sulfotransfer_1"/>
    <property type="match status" value="1"/>
</dbReference>
<feature type="domain" description="Sulfotransferase" evidence="4">
    <location>
        <begin position="97"/>
        <end position="221"/>
    </location>
</feature>